<evidence type="ECO:0000256" key="1">
    <source>
        <dbReference type="PROSITE-ProRule" id="PRU00023"/>
    </source>
</evidence>
<name>A0A4P9VHV3_9GAMM</name>
<accession>A0A4P9VHV3</accession>
<feature type="repeat" description="ANK" evidence="1">
    <location>
        <begin position="7"/>
        <end position="32"/>
    </location>
</feature>
<dbReference type="PROSITE" id="PS50088">
    <property type="entry name" value="ANK_REPEAT"/>
    <property type="match status" value="1"/>
</dbReference>
<keyword evidence="1" id="KW-0040">ANK repeat</keyword>
<dbReference type="InterPro" id="IPR036770">
    <property type="entry name" value="Ankyrin_rpt-contain_sf"/>
</dbReference>
<dbReference type="InterPro" id="IPR002110">
    <property type="entry name" value="Ankyrin_rpt"/>
</dbReference>
<dbReference type="AlphaFoldDB" id="A0A4P9VHV3"/>
<reference evidence="2 3" key="1">
    <citation type="submission" date="2017-04" db="EMBL/GenBank/DDBJ databases">
        <title>Draft genome sequence of Zooshikella ganghwensis VG4 isolated from Red Sea sediments.</title>
        <authorList>
            <person name="Rehman Z."/>
            <person name="Alam I."/>
            <person name="Kamau A."/>
            <person name="Bajic V."/>
            <person name="Leiknes T."/>
        </authorList>
    </citation>
    <scope>NUCLEOTIDE SEQUENCE [LARGE SCALE GENOMIC DNA]</scope>
    <source>
        <strain evidence="2 3">VG4</strain>
    </source>
</reference>
<protein>
    <submittedName>
        <fullName evidence="2">Uncharacterized protein</fullName>
    </submittedName>
</protein>
<keyword evidence="3" id="KW-1185">Reference proteome</keyword>
<dbReference type="Proteomes" id="UP000257039">
    <property type="component" value="Unassembled WGS sequence"/>
</dbReference>
<proteinExistence type="predicted"/>
<organism evidence="2 3">
    <name type="scientific">Zooshikella ganghwensis</name>
    <dbReference type="NCBI Taxonomy" id="202772"/>
    <lineage>
        <taxon>Bacteria</taxon>
        <taxon>Pseudomonadati</taxon>
        <taxon>Pseudomonadota</taxon>
        <taxon>Gammaproteobacteria</taxon>
        <taxon>Oceanospirillales</taxon>
        <taxon>Zooshikellaceae</taxon>
        <taxon>Zooshikella</taxon>
    </lineage>
</organism>
<dbReference type="SUPFAM" id="SSF48403">
    <property type="entry name" value="Ankyrin repeat"/>
    <property type="match status" value="1"/>
</dbReference>
<comment type="caution">
    <text evidence="2">The sequence shown here is derived from an EMBL/GenBank/DDBJ whole genome shotgun (WGS) entry which is preliminary data.</text>
</comment>
<dbReference type="Pfam" id="PF00023">
    <property type="entry name" value="Ank"/>
    <property type="match status" value="1"/>
</dbReference>
<sequence>MCDCPDIAADTNNLDIAKLLLEEGADINAKTKQGATCPLGEGV</sequence>
<dbReference type="EMBL" id="NDXW01000003">
    <property type="protein sequence ID" value="RDH41790.1"/>
    <property type="molecule type" value="Genomic_DNA"/>
</dbReference>
<evidence type="ECO:0000313" key="3">
    <source>
        <dbReference type="Proteomes" id="UP000257039"/>
    </source>
</evidence>
<evidence type="ECO:0000313" key="2">
    <source>
        <dbReference type="EMBL" id="RDH41790.1"/>
    </source>
</evidence>
<dbReference type="Gene3D" id="1.25.40.20">
    <property type="entry name" value="Ankyrin repeat-containing domain"/>
    <property type="match status" value="1"/>
</dbReference>
<gene>
    <name evidence="2" type="ORF">B9G39_26545</name>
</gene>